<organism evidence="1 2">
    <name type="scientific">Rhizoctonia solani</name>
    <dbReference type="NCBI Taxonomy" id="456999"/>
    <lineage>
        <taxon>Eukaryota</taxon>
        <taxon>Fungi</taxon>
        <taxon>Dikarya</taxon>
        <taxon>Basidiomycota</taxon>
        <taxon>Agaricomycotina</taxon>
        <taxon>Agaricomycetes</taxon>
        <taxon>Cantharellales</taxon>
        <taxon>Ceratobasidiaceae</taxon>
        <taxon>Rhizoctonia</taxon>
    </lineage>
</organism>
<evidence type="ECO:0000313" key="1">
    <source>
        <dbReference type="EMBL" id="CAE6458397.1"/>
    </source>
</evidence>
<evidence type="ECO:0000313" key="2">
    <source>
        <dbReference type="Proteomes" id="UP000663846"/>
    </source>
</evidence>
<dbReference type="EMBL" id="CAJMWS010000680">
    <property type="protein sequence ID" value="CAE6458397.1"/>
    <property type="molecule type" value="Genomic_DNA"/>
</dbReference>
<proteinExistence type="predicted"/>
<sequence length="195" mass="21181">MVVTRSQAKAAREAELKSCVTTGAHAPSQPPVRPSTPQLKQASIHTQNEPTACWVDASATRIAVVIGYDYITFSLKKGWQTKKRDINWAETVAFELLALLLVARGQIGAVKVRSDSHTALRAVGGSRIRVREIMDSTQRLNALVSTSGFTIKGVKVPTKGNLADPFTRGKKVEGYRKMADAIVIPEALIPFLVAE</sequence>
<gene>
    <name evidence="1" type="ORF">RDB_LOCUS155668</name>
</gene>
<dbReference type="Proteomes" id="UP000663846">
    <property type="component" value="Unassembled WGS sequence"/>
</dbReference>
<name>A0A8H3BKS7_9AGAM</name>
<protein>
    <submittedName>
        <fullName evidence="1">Uncharacterized protein</fullName>
    </submittedName>
</protein>
<dbReference type="AlphaFoldDB" id="A0A8H3BKS7"/>
<comment type="caution">
    <text evidence="1">The sequence shown here is derived from an EMBL/GenBank/DDBJ whole genome shotgun (WGS) entry which is preliminary data.</text>
</comment>
<accession>A0A8H3BKS7</accession>
<reference evidence="1" key="1">
    <citation type="submission" date="2021-01" db="EMBL/GenBank/DDBJ databases">
        <authorList>
            <person name="Kaushik A."/>
        </authorList>
    </citation>
    <scope>NUCLEOTIDE SEQUENCE</scope>
    <source>
        <strain evidence="1">AG1-1C</strain>
    </source>
</reference>